<dbReference type="Gene3D" id="3.40.50.300">
    <property type="entry name" value="P-loop containing nucleotide triphosphate hydrolases"/>
    <property type="match status" value="1"/>
</dbReference>
<evidence type="ECO:0000313" key="3">
    <source>
        <dbReference type="EMBL" id="CAH0728593.1"/>
    </source>
</evidence>
<evidence type="ECO:0000259" key="2">
    <source>
        <dbReference type="Pfam" id="PF00004"/>
    </source>
</evidence>
<protein>
    <recommendedName>
        <fullName evidence="2">ATPase AAA-type core domain-containing protein</fullName>
    </recommendedName>
</protein>
<dbReference type="CDD" id="cd23767">
    <property type="entry name" value="IQCD"/>
    <property type="match status" value="1"/>
</dbReference>
<dbReference type="Pfam" id="PF00004">
    <property type="entry name" value="AAA"/>
    <property type="match status" value="1"/>
</dbReference>
<dbReference type="Proteomes" id="UP000838878">
    <property type="component" value="Chromosome 7"/>
</dbReference>
<dbReference type="EMBL" id="OV170227">
    <property type="protein sequence ID" value="CAH0728593.1"/>
    <property type="molecule type" value="Genomic_DNA"/>
</dbReference>
<gene>
    <name evidence="3" type="ORF">BINO364_LOCUS13795</name>
</gene>
<dbReference type="AlphaFoldDB" id="A0A8J9VR84"/>
<feature type="domain" description="ATPase AAA-type core" evidence="2">
    <location>
        <begin position="559"/>
        <end position="690"/>
    </location>
</feature>
<dbReference type="PROSITE" id="PS50096">
    <property type="entry name" value="IQ"/>
    <property type="match status" value="1"/>
</dbReference>
<name>A0A8J9VR84_9NEOP</name>
<dbReference type="GO" id="GO:0005524">
    <property type="term" value="F:ATP binding"/>
    <property type="evidence" value="ECO:0007669"/>
    <property type="project" value="InterPro"/>
</dbReference>
<evidence type="ECO:0000256" key="1">
    <source>
        <dbReference type="SAM" id="MobiDB-lite"/>
    </source>
</evidence>
<feature type="compositionally biased region" description="Basic residues" evidence="1">
    <location>
        <begin position="449"/>
        <end position="473"/>
    </location>
</feature>
<proteinExistence type="predicted"/>
<dbReference type="PANTHER" id="PTHR14690:SF0">
    <property type="entry name" value="IQ MOTIF CONTAINING WITH AAA DOMAIN 1"/>
    <property type="match status" value="1"/>
</dbReference>
<feature type="compositionally biased region" description="Basic and acidic residues" evidence="1">
    <location>
        <begin position="342"/>
        <end position="368"/>
    </location>
</feature>
<sequence>MSNKTYNDLLCDTSELIVEATQADEAVFEAGSTERSTFQPLLSELRVRYTSLLSRLDTIYDQLLQPQKRLIVKRLLEACLGRLLEIKHDLVELHLSDFTYDDDESLHKLGVTPHEAEPCVPQYFVREREDEVEKRRIFITETLRKLGYEPPKPKPLVLTEQQAVIIIQSHERARQGRLRGQFMKEIRLLKEKGRDQKGEMSASAATAIQRVWRGFIARRATRKRKQQEQFLIGMELPSYTESAALFRAEEVKSLRRSLQKERDAEYQEALVKIEEQLRAYHGVKINERIGDELRRWITEYYERTGKFPDFPSEEGGGSRAMFSRQGTGLDTELSKSSPVSSKDSKKSKESKDKKNNKAEESKSKDEAEDLKNFKCSTSIFLKDMVDANEEYEDIWKFSEDEIIQHEKCDRDMIEREKMVKLEQEIRKVVDELMRSELELLQAAFDRDRAHKGKKTKKPQKKVRRGGKKSKKKKEKDLTPDRSTESLFEELVTNGIIRPYPVVKIDDFIGEKSYVGSDWRNQGREPSPCLGDIRQLIKEYCILPLGSENVRANAPVVRSVLIAGPSGSGKKMLIHAICSETGAMLFDLTPANIVGKYPGKTGLIMLIHLVMKVSRLLQPSVIWMDEAEKPFVKKIPKTDKTDPKRLKKDLVKIIKGICPEDRVLFVGTSRTPWEAEQKLLFQCYAKVIQIPRADYGSISLMWRTKLHKAGALSPKLELSCLSRVSDSYTIGSLLSALDSVLTTKRRLQLRVRALTAQEIAVQLSALEPVYAEQDAAAESWWLKTPMERRRQRVLQRLLELEQENEERAAAGK</sequence>
<dbReference type="InterPro" id="IPR027417">
    <property type="entry name" value="P-loop_NTPase"/>
</dbReference>
<dbReference type="InterPro" id="IPR052267">
    <property type="entry name" value="N-DRC_Component"/>
</dbReference>
<dbReference type="OrthoDB" id="3046016at2759"/>
<feature type="non-terminal residue" evidence="3">
    <location>
        <position position="811"/>
    </location>
</feature>
<reference evidence="3" key="1">
    <citation type="submission" date="2021-12" db="EMBL/GenBank/DDBJ databases">
        <authorList>
            <person name="Martin H S."/>
        </authorList>
    </citation>
    <scope>NUCLEOTIDE SEQUENCE</scope>
</reference>
<dbReference type="PANTHER" id="PTHR14690">
    <property type="entry name" value="IQ MOTIF CONTAINING WITH AAA DOMAIN 1"/>
    <property type="match status" value="1"/>
</dbReference>
<accession>A0A8J9VR84</accession>
<dbReference type="InterPro" id="IPR003959">
    <property type="entry name" value="ATPase_AAA_core"/>
</dbReference>
<dbReference type="GO" id="GO:0016887">
    <property type="term" value="F:ATP hydrolysis activity"/>
    <property type="evidence" value="ECO:0007669"/>
    <property type="project" value="InterPro"/>
</dbReference>
<keyword evidence="4" id="KW-1185">Reference proteome</keyword>
<feature type="region of interest" description="Disordered" evidence="1">
    <location>
        <begin position="307"/>
        <end position="368"/>
    </location>
</feature>
<evidence type="ECO:0000313" key="4">
    <source>
        <dbReference type="Proteomes" id="UP000838878"/>
    </source>
</evidence>
<dbReference type="Gene3D" id="1.20.5.190">
    <property type="match status" value="1"/>
</dbReference>
<feature type="region of interest" description="Disordered" evidence="1">
    <location>
        <begin position="448"/>
        <end position="480"/>
    </location>
</feature>
<organism evidence="3 4">
    <name type="scientific">Brenthis ino</name>
    <name type="common">lesser marbled fritillary</name>
    <dbReference type="NCBI Taxonomy" id="405034"/>
    <lineage>
        <taxon>Eukaryota</taxon>
        <taxon>Metazoa</taxon>
        <taxon>Ecdysozoa</taxon>
        <taxon>Arthropoda</taxon>
        <taxon>Hexapoda</taxon>
        <taxon>Insecta</taxon>
        <taxon>Pterygota</taxon>
        <taxon>Neoptera</taxon>
        <taxon>Endopterygota</taxon>
        <taxon>Lepidoptera</taxon>
        <taxon>Glossata</taxon>
        <taxon>Ditrysia</taxon>
        <taxon>Papilionoidea</taxon>
        <taxon>Nymphalidae</taxon>
        <taxon>Heliconiinae</taxon>
        <taxon>Argynnini</taxon>
        <taxon>Brenthis</taxon>
    </lineage>
</organism>
<dbReference type="SUPFAM" id="SSF52540">
    <property type="entry name" value="P-loop containing nucleoside triphosphate hydrolases"/>
    <property type="match status" value="1"/>
</dbReference>